<dbReference type="AlphaFoldDB" id="A0A1I0RPK9"/>
<keyword evidence="3 7" id="KW-1134">Transmembrane beta strand</keyword>
<dbReference type="InterPro" id="IPR023996">
    <property type="entry name" value="TonB-dep_OMP_SusC/RagA"/>
</dbReference>
<dbReference type="InterPro" id="IPR012910">
    <property type="entry name" value="Plug_dom"/>
</dbReference>
<evidence type="ECO:0000313" key="11">
    <source>
        <dbReference type="Proteomes" id="UP000199310"/>
    </source>
</evidence>
<dbReference type="InterPro" id="IPR037066">
    <property type="entry name" value="Plug_dom_sf"/>
</dbReference>
<feature type="chain" id="PRO_5011509340" evidence="8">
    <location>
        <begin position="25"/>
        <end position="1094"/>
    </location>
</feature>
<evidence type="ECO:0000256" key="7">
    <source>
        <dbReference type="PROSITE-ProRule" id="PRU01360"/>
    </source>
</evidence>
<evidence type="ECO:0000256" key="2">
    <source>
        <dbReference type="ARBA" id="ARBA00022448"/>
    </source>
</evidence>
<dbReference type="OrthoDB" id="9768177at2"/>
<dbReference type="InterPro" id="IPR036942">
    <property type="entry name" value="Beta-barrel_TonB_sf"/>
</dbReference>
<dbReference type="InterPro" id="IPR023997">
    <property type="entry name" value="TonB-dep_OMP_SusC/RagA_CS"/>
</dbReference>
<keyword evidence="8" id="KW-0732">Signal</keyword>
<dbReference type="PROSITE" id="PS52016">
    <property type="entry name" value="TONB_DEPENDENT_REC_3"/>
    <property type="match status" value="1"/>
</dbReference>
<sequence length="1094" mass="119970">MKKLLRNRLLLLLMLLRFCVYAQAQDSNDQRITLLAGNASLSSVLKNIEHQTNKRFNYSENEVNINEKVNVNYNEAPLNQVLGQLFSAKGISWRMIDDGIYLRKEARKESSPSKDSLNVYLLRGRVTDEEGQPLVGATILVKGTSAGAVADAEGRFTLAGIPHNAVIRVSFTSYEASEMVPGGRRSLDVVLKKKIGSLDETVVIGYGTTTKRFNTGAVSTVKADVIESQPVTDPLLALQGRVPGLYIAQNSGIPGAASVVRLRGQNSISNGNDPFYIVDGVPYSPTSSTSTFIGGGAVGSPTSQGSGLSPFNFLNPSDIERIDVLKDADATAIYGSRGANGVILITTKKGKPGKTRLDVNASYGGGKVANKLSLLNTPQYLKMRKEGFINDGKKPSARDYDVNGTWDSTSYTDWQKSLIGGTATFTNVQAGISGGSGNTQFALRGGYSNQSTVFPGNYNDRKASVLFNVTHRSTNERFHADITASYLNDKSILPQIDFTSLITLAPDAPPIYDSLGNLNWAKTFVNPLGNTKKKAQAISENLIGNVELSYLLLPGLTAKSSFGYNRLQTDQTIQTPITAFPPTTIDNSAKRENYYGGTNSSGWLIEPQLNYIKKIAAGTLTVLLGATFQQNNSNSMGTYANDFTSDAAITNIAAAKNIRIMGVDYATYKYNAIFGRINYEWKEKYVLNLTTRRDGSSRFGPGKQFGNFGAIGAAWIFSDENWIKGNLPFLSFGKIRASYGTTGNDQIGNYQYLSTYSNTYDSYQGLIGLAPTRIPNSDFGWEQVRKIEVGLETGFLKDQILFNIDFYRNRSSNQLVGYSLPTTTGFSSVQYNLPALVQNTGMEADLHVEAIHTRSLNWRIGANISVPRNKLLKYPALEASSDNFSYVIGQSILGRKLLEYTGVDPQTGVYTVRDVNNDNNIDRSDYIKYKTITQQYFGGIQNSFSYKGFQLDIFIQYVKQNAYDYSSNIASGPGVNNKNFPTDIVDKVWRSKGDHAEYQKISSGTNETAQASSYRSESDAIVVDASFIRLKNVMLSYAIPQKILNKISIQDIRFYVQGQNLMTFTSYVGLDPESQGGLTLPPLRMITGGIKLSL</sequence>
<dbReference type="Pfam" id="PF13715">
    <property type="entry name" value="CarbopepD_reg_2"/>
    <property type="match status" value="1"/>
</dbReference>
<comment type="subcellular location">
    <subcellularLocation>
        <location evidence="1 7">Cell outer membrane</location>
        <topology evidence="1 7">Multi-pass membrane protein</topology>
    </subcellularLocation>
</comment>
<dbReference type="GO" id="GO:0009279">
    <property type="term" value="C:cell outer membrane"/>
    <property type="evidence" value="ECO:0007669"/>
    <property type="project" value="UniProtKB-SubCell"/>
</dbReference>
<evidence type="ECO:0000256" key="3">
    <source>
        <dbReference type="ARBA" id="ARBA00022452"/>
    </source>
</evidence>
<dbReference type="Gene3D" id="2.60.40.1120">
    <property type="entry name" value="Carboxypeptidase-like, regulatory domain"/>
    <property type="match status" value="1"/>
</dbReference>
<accession>A0A1I0RPK9</accession>
<evidence type="ECO:0000256" key="4">
    <source>
        <dbReference type="ARBA" id="ARBA00022692"/>
    </source>
</evidence>
<dbReference type="Gene3D" id="2.170.130.10">
    <property type="entry name" value="TonB-dependent receptor, plug domain"/>
    <property type="match status" value="1"/>
</dbReference>
<protein>
    <submittedName>
        <fullName evidence="10">TonB-linked outer membrane protein, SusC/RagA family</fullName>
    </submittedName>
</protein>
<feature type="signal peptide" evidence="8">
    <location>
        <begin position="1"/>
        <end position="24"/>
    </location>
</feature>
<evidence type="ECO:0000256" key="1">
    <source>
        <dbReference type="ARBA" id="ARBA00004571"/>
    </source>
</evidence>
<dbReference type="STRING" id="29529.SAMN04488122_3178"/>
<evidence type="ECO:0000256" key="6">
    <source>
        <dbReference type="ARBA" id="ARBA00023237"/>
    </source>
</evidence>
<keyword evidence="2 7" id="KW-0813">Transport</keyword>
<dbReference type="SUPFAM" id="SSF56935">
    <property type="entry name" value="Porins"/>
    <property type="match status" value="1"/>
</dbReference>
<dbReference type="EMBL" id="FOJG01000001">
    <property type="protein sequence ID" value="SEW43114.1"/>
    <property type="molecule type" value="Genomic_DNA"/>
</dbReference>
<evidence type="ECO:0000313" key="10">
    <source>
        <dbReference type="EMBL" id="SEW43114.1"/>
    </source>
</evidence>
<organism evidence="10 11">
    <name type="scientific">Chitinophaga arvensicola</name>
    <dbReference type="NCBI Taxonomy" id="29529"/>
    <lineage>
        <taxon>Bacteria</taxon>
        <taxon>Pseudomonadati</taxon>
        <taxon>Bacteroidota</taxon>
        <taxon>Chitinophagia</taxon>
        <taxon>Chitinophagales</taxon>
        <taxon>Chitinophagaceae</taxon>
        <taxon>Chitinophaga</taxon>
    </lineage>
</organism>
<dbReference type="Proteomes" id="UP000199310">
    <property type="component" value="Unassembled WGS sequence"/>
</dbReference>
<dbReference type="Pfam" id="PF07715">
    <property type="entry name" value="Plug"/>
    <property type="match status" value="1"/>
</dbReference>
<dbReference type="InterPro" id="IPR039426">
    <property type="entry name" value="TonB-dep_rcpt-like"/>
</dbReference>
<keyword evidence="4 7" id="KW-0812">Transmembrane</keyword>
<dbReference type="RefSeq" id="WP_089896308.1">
    <property type="nucleotide sequence ID" value="NZ_FOJG01000001.1"/>
</dbReference>
<feature type="domain" description="TonB-dependent receptor plug" evidence="9">
    <location>
        <begin position="212"/>
        <end position="342"/>
    </location>
</feature>
<name>A0A1I0RPK9_9BACT</name>
<keyword evidence="6 7" id="KW-0998">Cell outer membrane</keyword>
<reference evidence="11" key="1">
    <citation type="submission" date="2016-10" db="EMBL/GenBank/DDBJ databases">
        <authorList>
            <person name="Varghese N."/>
            <person name="Submissions S."/>
        </authorList>
    </citation>
    <scope>NUCLEOTIDE SEQUENCE [LARGE SCALE GENOMIC DNA]</scope>
    <source>
        <strain evidence="11">DSM 3695</strain>
    </source>
</reference>
<keyword evidence="5 7" id="KW-0472">Membrane</keyword>
<comment type="similarity">
    <text evidence="7">Belongs to the TonB-dependent receptor family.</text>
</comment>
<dbReference type="SUPFAM" id="SSF49464">
    <property type="entry name" value="Carboxypeptidase regulatory domain-like"/>
    <property type="match status" value="1"/>
</dbReference>
<gene>
    <name evidence="10" type="ORF">SAMN04488122_3178</name>
</gene>
<dbReference type="InterPro" id="IPR008969">
    <property type="entry name" value="CarboxyPept-like_regulatory"/>
</dbReference>
<proteinExistence type="inferred from homology"/>
<dbReference type="NCBIfam" id="TIGR04057">
    <property type="entry name" value="SusC_RagA_signa"/>
    <property type="match status" value="1"/>
</dbReference>
<dbReference type="NCBIfam" id="TIGR04056">
    <property type="entry name" value="OMP_RagA_SusC"/>
    <property type="match status" value="1"/>
</dbReference>
<evidence type="ECO:0000256" key="8">
    <source>
        <dbReference type="SAM" id="SignalP"/>
    </source>
</evidence>
<keyword evidence="11" id="KW-1185">Reference proteome</keyword>
<dbReference type="Gene3D" id="2.40.170.20">
    <property type="entry name" value="TonB-dependent receptor, beta-barrel domain"/>
    <property type="match status" value="1"/>
</dbReference>
<evidence type="ECO:0000259" key="9">
    <source>
        <dbReference type="Pfam" id="PF07715"/>
    </source>
</evidence>
<evidence type="ECO:0000256" key="5">
    <source>
        <dbReference type="ARBA" id="ARBA00023136"/>
    </source>
</evidence>